<dbReference type="EMBL" id="JANPWB010000008">
    <property type="protein sequence ID" value="KAJ1161314.1"/>
    <property type="molecule type" value="Genomic_DNA"/>
</dbReference>
<gene>
    <name evidence="1" type="ORF">NDU88_001801</name>
</gene>
<dbReference type="AlphaFoldDB" id="A0AAV7SCL5"/>
<proteinExistence type="predicted"/>
<evidence type="ECO:0000313" key="2">
    <source>
        <dbReference type="Proteomes" id="UP001066276"/>
    </source>
</evidence>
<keyword evidence="2" id="KW-1185">Reference proteome</keyword>
<name>A0AAV7SCL5_PLEWA</name>
<accession>A0AAV7SCL5</accession>
<comment type="caution">
    <text evidence="1">The sequence shown here is derived from an EMBL/GenBank/DDBJ whole genome shotgun (WGS) entry which is preliminary data.</text>
</comment>
<protein>
    <submittedName>
        <fullName evidence="1">Uncharacterized protein</fullName>
    </submittedName>
</protein>
<reference evidence="1" key="1">
    <citation type="journal article" date="2022" name="bioRxiv">
        <title>Sequencing and chromosome-scale assembly of the giantPleurodeles waltlgenome.</title>
        <authorList>
            <person name="Brown T."/>
            <person name="Elewa A."/>
            <person name="Iarovenko S."/>
            <person name="Subramanian E."/>
            <person name="Araus A.J."/>
            <person name="Petzold A."/>
            <person name="Susuki M."/>
            <person name="Suzuki K.-i.T."/>
            <person name="Hayashi T."/>
            <person name="Toyoda A."/>
            <person name="Oliveira C."/>
            <person name="Osipova E."/>
            <person name="Leigh N.D."/>
            <person name="Simon A."/>
            <person name="Yun M.H."/>
        </authorList>
    </citation>
    <scope>NUCLEOTIDE SEQUENCE</scope>
    <source>
        <strain evidence="1">20211129_DDA</strain>
        <tissue evidence="1">Liver</tissue>
    </source>
</reference>
<dbReference type="Proteomes" id="UP001066276">
    <property type="component" value="Chromosome 4_2"/>
</dbReference>
<evidence type="ECO:0000313" key="1">
    <source>
        <dbReference type="EMBL" id="KAJ1161314.1"/>
    </source>
</evidence>
<sequence>MEDVCPAEELSHVLKTIIPEGEVVGMETNLILLSTPLTPEEVGPDFAEDPVGDNKEQSKKLVTQGLIRRLPEVLSACV</sequence>
<organism evidence="1 2">
    <name type="scientific">Pleurodeles waltl</name>
    <name type="common">Iberian ribbed newt</name>
    <dbReference type="NCBI Taxonomy" id="8319"/>
    <lineage>
        <taxon>Eukaryota</taxon>
        <taxon>Metazoa</taxon>
        <taxon>Chordata</taxon>
        <taxon>Craniata</taxon>
        <taxon>Vertebrata</taxon>
        <taxon>Euteleostomi</taxon>
        <taxon>Amphibia</taxon>
        <taxon>Batrachia</taxon>
        <taxon>Caudata</taxon>
        <taxon>Salamandroidea</taxon>
        <taxon>Salamandridae</taxon>
        <taxon>Pleurodelinae</taxon>
        <taxon>Pleurodeles</taxon>
    </lineage>
</organism>